<dbReference type="InterPro" id="IPR018841">
    <property type="entry name" value="DUF2442"/>
</dbReference>
<comment type="caution">
    <text evidence="1">The sequence shown here is derived from an EMBL/GenBank/DDBJ whole genome shotgun (WGS) entry which is preliminary data.</text>
</comment>
<dbReference type="Gene3D" id="3.30.2020.40">
    <property type="entry name" value="Uncharacterised protein PF10387, DUF2442"/>
    <property type="match status" value="1"/>
</dbReference>
<dbReference type="Proteomes" id="UP000636505">
    <property type="component" value="Unassembled WGS sequence"/>
</dbReference>
<accession>A0A8J7APP3</accession>
<organism evidence="1 2">
    <name type="scientific">Vasconcelosia minhoensis LEGE 07310</name>
    <dbReference type="NCBI Taxonomy" id="915328"/>
    <lineage>
        <taxon>Bacteria</taxon>
        <taxon>Bacillati</taxon>
        <taxon>Cyanobacteriota</taxon>
        <taxon>Cyanophyceae</taxon>
        <taxon>Nodosilineales</taxon>
        <taxon>Cymatolegaceae</taxon>
        <taxon>Vasconcelosia</taxon>
        <taxon>Vasconcelosia minhoensis</taxon>
    </lineage>
</organism>
<dbReference type="Pfam" id="PF10387">
    <property type="entry name" value="DUF2442"/>
    <property type="match status" value="1"/>
</dbReference>
<keyword evidence="2" id="KW-1185">Reference proteome</keyword>
<dbReference type="EMBL" id="JADEXG010000030">
    <property type="protein sequence ID" value="MBE9078279.1"/>
    <property type="molecule type" value="Genomic_DNA"/>
</dbReference>
<protein>
    <submittedName>
        <fullName evidence="1">DUF2442 domain-containing protein</fullName>
    </submittedName>
</protein>
<evidence type="ECO:0000313" key="1">
    <source>
        <dbReference type="EMBL" id="MBE9078279.1"/>
    </source>
</evidence>
<gene>
    <name evidence="1" type="ORF">IQ241_13420</name>
</gene>
<evidence type="ECO:0000313" key="2">
    <source>
        <dbReference type="Proteomes" id="UP000636505"/>
    </source>
</evidence>
<dbReference type="AlphaFoldDB" id="A0A8J7APP3"/>
<sequence>MTTSSGVQRSFDVDLLQGVAGGSDSAIANVEIIGDGEALHWPELDADLLVHSLMQGIYGTKKWMDSCGGRNEADRQRFRAATG</sequence>
<reference evidence="1" key="1">
    <citation type="submission" date="2020-10" db="EMBL/GenBank/DDBJ databases">
        <authorList>
            <person name="Castelo-Branco R."/>
            <person name="Eusebio N."/>
            <person name="Adriana R."/>
            <person name="Vieira A."/>
            <person name="Brugerolle De Fraissinette N."/>
            <person name="Rezende De Castro R."/>
            <person name="Schneider M.P."/>
            <person name="Vasconcelos V."/>
            <person name="Leao P.N."/>
        </authorList>
    </citation>
    <scope>NUCLEOTIDE SEQUENCE</scope>
    <source>
        <strain evidence="1">LEGE 07310</strain>
    </source>
</reference>
<name>A0A8J7APP3_9CYAN</name>
<proteinExistence type="predicted"/>